<dbReference type="SUPFAM" id="SSF47336">
    <property type="entry name" value="ACP-like"/>
    <property type="match status" value="1"/>
</dbReference>
<accession>A0A174SAE7</accession>
<dbReference type="Gene3D" id="3.30.559.30">
    <property type="entry name" value="Nonribosomal peptide synthetase, condensation domain"/>
    <property type="match status" value="1"/>
</dbReference>
<dbReference type="Pfam" id="PF00501">
    <property type="entry name" value="AMP-binding"/>
    <property type="match status" value="1"/>
</dbReference>
<dbReference type="Gene3D" id="3.30.300.30">
    <property type="match status" value="2"/>
</dbReference>
<dbReference type="InterPro" id="IPR013217">
    <property type="entry name" value="Methyltransf_12"/>
</dbReference>
<dbReference type="Pfam" id="PF00668">
    <property type="entry name" value="Condensation"/>
    <property type="match status" value="1"/>
</dbReference>
<dbReference type="PANTHER" id="PTHR45527">
    <property type="entry name" value="NONRIBOSOMAL PEPTIDE SYNTHETASE"/>
    <property type="match status" value="1"/>
</dbReference>
<dbReference type="InterPro" id="IPR042099">
    <property type="entry name" value="ANL_N_sf"/>
</dbReference>
<dbReference type="Pfam" id="PF08242">
    <property type="entry name" value="Methyltransf_12"/>
    <property type="match status" value="2"/>
</dbReference>
<dbReference type="SUPFAM" id="SSF56801">
    <property type="entry name" value="Acetyl-CoA synthetase-like"/>
    <property type="match status" value="1"/>
</dbReference>
<feature type="domain" description="Carrier" evidence="4">
    <location>
        <begin position="1406"/>
        <end position="1485"/>
    </location>
</feature>
<dbReference type="PROSITE" id="PS00455">
    <property type="entry name" value="AMP_BINDING"/>
    <property type="match status" value="1"/>
</dbReference>
<proteinExistence type="predicted"/>
<dbReference type="InterPro" id="IPR001242">
    <property type="entry name" value="Condensation_dom"/>
</dbReference>
<dbReference type="InterPro" id="IPR057737">
    <property type="entry name" value="Condensation_MtbB-like"/>
</dbReference>
<dbReference type="InterPro" id="IPR010071">
    <property type="entry name" value="AA_adenyl_dom"/>
</dbReference>
<dbReference type="Gene3D" id="3.30.559.10">
    <property type="entry name" value="Chloramphenicol acetyltransferase-like domain"/>
    <property type="match status" value="1"/>
</dbReference>
<dbReference type="PANTHER" id="PTHR45527:SF10">
    <property type="entry name" value="PYOCHELIN SYNTHASE PCHF"/>
    <property type="match status" value="1"/>
</dbReference>
<dbReference type="InterPro" id="IPR029058">
    <property type="entry name" value="AB_hydrolase_fold"/>
</dbReference>
<dbReference type="Gene3D" id="1.10.1200.10">
    <property type="entry name" value="ACP-like"/>
    <property type="match status" value="1"/>
</dbReference>
<dbReference type="CDD" id="cd19535">
    <property type="entry name" value="Cyc_NRPS"/>
    <property type="match status" value="1"/>
</dbReference>
<dbReference type="Pfam" id="PF00550">
    <property type="entry name" value="PP-binding"/>
    <property type="match status" value="1"/>
</dbReference>
<evidence type="ECO:0000256" key="2">
    <source>
        <dbReference type="ARBA" id="ARBA00004924"/>
    </source>
</evidence>
<organism evidence="5 6">
    <name type="scientific">Blautia obeum</name>
    <dbReference type="NCBI Taxonomy" id="40520"/>
    <lineage>
        <taxon>Bacteria</taxon>
        <taxon>Bacillati</taxon>
        <taxon>Bacillota</taxon>
        <taxon>Clostridia</taxon>
        <taxon>Lachnospirales</taxon>
        <taxon>Lachnospiraceae</taxon>
        <taxon>Blautia</taxon>
    </lineage>
</organism>
<dbReference type="Gene3D" id="1.10.10.1830">
    <property type="entry name" value="Non-ribosomal peptide synthase, adenylation domain"/>
    <property type="match status" value="1"/>
</dbReference>
<comment type="cofactor">
    <cofactor evidence="1">
        <name>pantetheine 4'-phosphate</name>
        <dbReference type="ChEBI" id="CHEBI:47942"/>
    </cofactor>
</comment>
<dbReference type="FunFam" id="3.30.559.10:FF:000023">
    <property type="entry name" value="Non-ribosomal peptide synthetase"/>
    <property type="match status" value="1"/>
</dbReference>
<dbReference type="EC" id="6.3.2.-" evidence="5"/>
<dbReference type="RefSeq" id="WP_055059666.1">
    <property type="nucleotide sequence ID" value="NZ_CZBP01000007.1"/>
</dbReference>
<dbReference type="EMBL" id="CZBP01000007">
    <property type="protein sequence ID" value="CUP91429.1"/>
    <property type="molecule type" value="Genomic_DNA"/>
</dbReference>
<dbReference type="GO" id="GO:0043041">
    <property type="term" value="P:amino acid activation for nonribosomal peptide biosynthetic process"/>
    <property type="evidence" value="ECO:0007669"/>
    <property type="project" value="TreeGrafter"/>
</dbReference>
<dbReference type="CDD" id="cd02440">
    <property type="entry name" value="AdoMet_MTases"/>
    <property type="match status" value="2"/>
</dbReference>
<dbReference type="SUPFAM" id="SSF53335">
    <property type="entry name" value="S-adenosyl-L-methionine-dependent methyltransferases"/>
    <property type="match status" value="2"/>
</dbReference>
<dbReference type="PROSITE" id="PS50075">
    <property type="entry name" value="CARRIER"/>
    <property type="match status" value="1"/>
</dbReference>
<evidence type="ECO:0000313" key="5">
    <source>
        <dbReference type="EMBL" id="CUP91429.1"/>
    </source>
</evidence>
<dbReference type="Gene3D" id="3.40.50.150">
    <property type="entry name" value="Vaccinia Virus protein VP39"/>
    <property type="match status" value="2"/>
</dbReference>
<evidence type="ECO:0000313" key="6">
    <source>
        <dbReference type="Proteomes" id="UP000095762"/>
    </source>
</evidence>
<sequence>MSDYKNVLKKCADMGIDLWTENGKLKYKASTNTLSQDILRELKKYKEQIIEYLEKENQDLIIVHDDVKRYEAFPLTEVQSAYLLGREDYYDYGNTACHVYQEFVYERLDVAKVEMAWNKLIQKHDALRTVIYKAGYQKVLETTPYFEVHEYKNMEDGSKELERIRDDFGRKVFPLEKWPMFEIAVSQFEDKSRLHFSMDFLVADWASIWMLLEEFEDIYFHNIMESSTDITFRDYVLFEERKKQCQKYEEDRAFWQKKLPHFCLAPSLPNLNTRKSKTVEFERYSLRMGIEEWKKFKKNCASHNITPTAAVLTVYGTVLKKWSFNKDVCLNLTVLNRETSDKNINKVVGDFTKILLLEIRNLHDTFSDMAQDINATLFESLDHCGYSGVDVIRDISKTKGREYASMPYVFTSAIGLIKNSLQGKYEGIGISQTPQVFIDCQAMDGDFGLQINWDVRKGVFENQLIRDMFQIFEMILNQLAADQDMWENKLSIALPEAQRKQREQVNCKKDIFDDKLLYTDFLKIANIYPNYPAIYDDLGTITYGELLKLSASIAARLQEEGVKENDKVVVMIPKNRYQIGAVLAVLYLGGAYVPIDITSPVKRTENIISQCNSSVVLKVTEVEYDGLAKKINVNEIDYNKEKKVDIKTYDTKKPAYVIFTSGTTGVPKGVIVSHHAALNTICDINKTYGVTKTDCVLALSKLNFDLSVYDIFGMLSVGGSIVYVNDSNYMNPKYWHEKIVEHGVTIWNSVPALKQLYLAYLKEDDQTYKENIRLCLLSGDWIPLGMPEEIKKHNKYEKIICLGGATEAAIWSISHEYDGIKDGWKSIPYGKPLANQQLFVVDDNGEDCPVGCPGELYIAGEGLADGYLGDEELTEKKFFYSKVHHCRVYATGDLGRYMDTGEIEFLGRMDTQVKVRGYRIELGEIENALVMQPEISNAVVRINTEKKDLPIEAVVEIAKINSQEKDAILAQSRKLIKSLECVNVEFEQILDRTNYKYDFAKRDEIALISVLHGLIKVGCLYNGCTLEEIINSEKVAPKYRWLLSRWVKVLEEKGYILKTEDEKYSIVKCYSDEEYSYLMNDVFENWVEEYGDINLMSYIKDNAVQLQGILEGNIDPVGVLYPEGSTKYTEALYVTSSVAKIINNYYCHFILEYIKNNSDRKIRILEIGAGTAATAKPIIQALGDTDYEYYFTDITKYFFPAAKNFFKDNHRVVLRQFNVDEDYKKQGFQPNYFDIVIGAYVLENVKDIKKSINIIKELVAPQGYLLFSEPVRNEPWILASQALMMTEPEDDIRKDTFFIPPSGWIDVLDTCDITSSTNTFPEEESSLYNLGAVLFIKQFKTNTCLVNREKIKDNILRYIPEYMMPSSMIYLNDFPLSLNGKIDSKKLFTYVPEIVNDKIGISDKSGIQSELEKNIQEVWKEILEIDQLGAEDNFYDHGADSLIMAQAVTKIREKLRIEIPFESLLREMINTPTVHGCAEYISKHRVHNIKDKEEELPLFFVKEFNETSNVDRVRILVHGALGTVENYSDLGNALSKQNIGRVVAFGIADYTKYMQIDTKNLLSTLASQYVKYIYEKGWKNIQLIGYSFSGSIIIEMARMLMEQNVNVDNVVIIEGGSIPINIKSSIIIELLFLDSMGISETVLGISQVGILKAVFEAVKEQGLPSVDDNTLLSILQNDIDKEKMVELIKRGESERWEMYQKFSDSKNSLKALFGIYRKSFEALQTLPDIYFGDVTYCSVKEREGAYESFDEITIKWEDILLGNIKQEMINGNHYNCITEKNAEKVATLLMHELGVSQIEQVNDLVTDYKEEAITEKFLIENDLFIQFALYKRKESILYAMICFMKSKDIFADDNTEYTFDEMKEKLNIAPKNEKILLRWLRNLKAYGIIQATNNRYRLCLHITEEQFEETWSKMLALWNGKLCSELGNEYLLNNIKKLSELFSGHVNPTHLLFPEGKFDYANALYKETFVFKFLNNLVLKSLKMVEQSNGKLEILELGAGTGSTTDAVLELIKENNKVTYFYTDISQFFLKEAQRRYADIDNILYSQLNIDDLNFDSKVDIIIANGVLNNAKHIDSTFEKMINLVRPGGKIFIIEQVAESLEILVSQVFMMEDIDNSTESETFRSVEEWKRIFNNDRIEKVEVYPDMHFIEQRLFIISCN</sequence>
<evidence type="ECO:0000256" key="1">
    <source>
        <dbReference type="ARBA" id="ARBA00001957"/>
    </source>
</evidence>
<dbReference type="Gene3D" id="3.40.50.1820">
    <property type="entry name" value="alpha/beta hydrolase"/>
    <property type="match status" value="1"/>
</dbReference>
<name>A0A174SAE7_9FIRM</name>
<comment type="pathway">
    <text evidence="2">Siderophore biosynthesis.</text>
</comment>
<keyword evidence="3 5" id="KW-0436">Ligase</keyword>
<dbReference type="InterPro" id="IPR000873">
    <property type="entry name" value="AMP-dep_synth/lig_dom"/>
</dbReference>
<dbReference type="InterPro" id="IPR029063">
    <property type="entry name" value="SAM-dependent_MTases_sf"/>
</dbReference>
<dbReference type="GO" id="GO:0005737">
    <property type="term" value="C:cytoplasm"/>
    <property type="evidence" value="ECO:0007669"/>
    <property type="project" value="TreeGrafter"/>
</dbReference>
<dbReference type="GO" id="GO:0009403">
    <property type="term" value="P:toxin biosynthetic process"/>
    <property type="evidence" value="ECO:0007669"/>
    <property type="project" value="UniProtKB-ARBA"/>
</dbReference>
<gene>
    <name evidence="5" type="primary">mbtB_1</name>
    <name evidence="5" type="ORF">ERS852569_01220</name>
</gene>
<dbReference type="InterPro" id="IPR009081">
    <property type="entry name" value="PP-bd_ACP"/>
</dbReference>
<dbReference type="Pfam" id="PF18563">
    <property type="entry name" value="TubC_N"/>
    <property type="match status" value="1"/>
</dbReference>
<dbReference type="InterPro" id="IPR044894">
    <property type="entry name" value="TubC_N_sf"/>
</dbReference>
<dbReference type="InterPro" id="IPR045851">
    <property type="entry name" value="AMP-bd_C_sf"/>
</dbReference>
<dbReference type="SUPFAM" id="SSF53474">
    <property type="entry name" value="alpha/beta-Hydrolases"/>
    <property type="match status" value="1"/>
</dbReference>
<protein>
    <submittedName>
        <fullName evidence="5">Phenyloxazoline synthase MbtB</fullName>
        <ecNumber evidence="5">6.3.2.-</ecNumber>
    </submittedName>
</protein>
<dbReference type="GO" id="GO:0016874">
    <property type="term" value="F:ligase activity"/>
    <property type="evidence" value="ECO:0007669"/>
    <property type="project" value="UniProtKB-KW"/>
</dbReference>
<dbReference type="GO" id="GO:0008610">
    <property type="term" value="P:lipid biosynthetic process"/>
    <property type="evidence" value="ECO:0007669"/>
    <property type="project" value="UniProtKB-ARBA"/>
</dbReference>
<dbReference type="InterPro" id="IPR020845">
    <property type="entry name" value="AMP-binding_CS"/>
</dbReference>
<dbReference type="Proteomes" id="UP000095762">
    <property type="component" value="Unassembled WGS sequence"/>
</dbReference>
<evidence type="ECO:0000256" key="3">
    <source>
        <dbReference type="ARBA" id="ARBA00022598"/>
    </source>
</evidence>
<reference evidence="5 6" key="1">
    <citation type="submission" date="2015-09" db="EMBL/GenBank/DDBJ databases">
        <authorList>
            <consortium name="Pathogen Informatics"/>
        </authorList>
    </citation>
    <scope>NUCLEOTIDE SEQUENCE [LARGE SCALE GENOMIC DNA]</scope>
    <source>
        <strain evidence="5 6">2789STDY5834957</strain>
    </source>
</reference>
<dbReference type="Gene3D" id="3.40.50.12780">
    <property type="entry name" value="N-terminal domain of ligase-like"/>
    <property type="match status" value="1"/>
</dbReference>
<dbReference type="InterPro" id="IPR036736">
    <property type="entry name" value="ACP-like_sf"/>
</dbReference>
<dbReference type="NCBIfam" id="TIGR01733">
    <property type="entry name" value="AA-adenyl-dom"/>
    <property type="match status" value="1"/>
</dbReference>
<evidence type="ECO:0000259" key="4">
    <source>
        <dbReference type="PROSITE" id="PS50075"/>
    </source>
</evidence>
<dbReference type="InterPro" id="IPR041464">
    <property type="entry name" value="TubC_N"/>
</dbReference>
<dbReference type="InterPro" id="IPR023213">
    <property type="entry name" value="CAT-like_dom_sf"/>
</dbReference>
<dbReference type="SUPFAM" id="SSF52777">
    <property type="entry name" value="CoA-dependent acyltransferases"/>
    <property type="match status" value="2"/>
</dbReference>
<dbReference type="GO" id="GO:0031177">
    <property type="term" value="F:phosphopantetheine binding"/>
    <property type="evidence" value="ECO:0007669"/>
    <property type="project" value="TreeGrafter"/>
</dbReference>